<gene>
    <name evidence="3" type="ORF">OSTQU699_LOCUS6269</name>
</gene>
<feature type="domain" description="VWFA" evidence="2">
    <location>
        <begin position="483"/>
        <end position="587"/>
    </location>
</feature>
<dbReference type="GO" id="GO:0005829">
    <property type="term" value="C:cytosol"/>
    <property type="evidence" value="ECO:0007669"/>
    <property type="project" value="TreeGrafter"/>
</dbReference>
<name>A0A8S1J0I6_9CHLO</name>
<dbReference type="EMBL" id="CAJHUC010001381">
    <property type="protein sequence ID" value="CAD7700910.1"/>
    <property type="molecule type" value="Genomic_DNA"/>
</dbReference>
<protein>
    <recommendedName>
        <fullName evidence="2">VWFA domain-containing protein</fullName>
    </recommendedName>
</protein>
<dbReference type="Pfam" id="PF13519">
    <property type="entry name" value="VWA_2"/>
    <property type="match status" value="1"/>
</dbReference>
<dbReference type="PANTHER" id="PTHR36846:SF1">
    <property type="entry name" value="PROTEIN VIAA"/>
    <property type="match status" value="1"/>
</dbReference>
<evidence type="ECO:0000313" key="3">
    <source>
        <dbReference type="EMBL" id="CAD7700910.1"/>
    </source>
</evidence>
<dbReference type="InterPro" id="IPR002035">
    <property type="entry name" value="VWF_A"/>
</dbReference>
<comment type="caution">
    <text evidence="3">The sequence shown here is derived from an EMBL/GenBank/DDBJ whole genome shotgun (WGS) entry which is preliminary data.</text>
</comment>
<sequence>MNADTCTRCSLLSRIAGGAARAQVSQRRPTSAPRLGWGWAWGCRKASQPDATVSAATADDSGRPGPVDPLRFLSSAGHRYVLGQNMLQQLSELPGTESMAELMVRANALAHWKHQLKKGVLPKVDGIEWPAEPFRSRFLSALQNIQMPTFTRRYPRLVDGLLTNMLDLVYEFEEKLLELQAEHEPPTPPPPMSPQGISGPGTGDEQQQERGQGGRQDGSEAGSRGPEEITDEMLHDAQDKQPSGEGADGELNNQQELEIEITSQELGGSDSNDGEGGDMDIEAELAAMAEDLVSEFEETMEPVMSNLNKLKLAFDGLDDLLDGSNGFSLNHSLWQRTGWHEFEQLRKKLERLRELREIVRSLGRSGGRGPIRKAPAQAEASSYPAGIVRSPLQPEETRGLSRSDDLSRMLPAEAALMAAGWPKREGGDGAEAREGSRAARLLHLARRAERSLLSYERTGWLEDVPARVLHCMELRPAAEQGPIIVCLDTSGSMIGGRETVAKAVVLECLRGAHRQRRACYLYAFSGPQDVKELELSVTVQSLDELLKFLEHSFHGGTDVDEPLKLSLERLQLKEWAQADILMVTDGEIPLPDDYILKQIEKAREEMGLEVHGLLVGDRHSPPMEALCSHLHVFRSWDAVKRPLQSHRT</sequence>
<evidence type="ECO:0000313" key="4">
    <source>
        <dbReference type="Proteomes" id="UP000708148"/>
    </source>
</evidence>
<dbReference type="PANTHER" id="PTHR36846">
    <property type="entry name" value="PROTEIN VIAA"/>
    <property type="match status" value="1"/>
</dbReference>
<evidence type="ECO:0000256" key="1">
    <source>
        <dbReference type="SAM" id="MobiDB-lite"/>
    </source>
</evidence>
<feature type="region of interest" description="Disordered" evidence="1">
    <location>
        <begin position="182"/>
        <end position="226"/>
    </location>
</feature>
<dbReference type="Proteomes" id="UP000708148">
    <property type="component" value="Unassembled WGS sequence"/>
</dbReference>
<reference evidence="3" key="1">
    <citation type="submission" date="2020-12" db="EMBL/GenBank/DDBJ databases">
        <authorList>
            <person name="Iha C."/>
        </authorList>
    </citation>
    <scope>NUCLEOTIDE SEQUENCE</scope>
</reference>
<evidence type="ECO:0000259" key="2">
    <source>
        <dbReference type="Pfam" id="PF13519"/>
    </source>
</evidence>
<proteinExistence type="predicted"/>
<dbReference type="SUPFAM" id="SSF53300">
    <property type="entry name" value="vWA-like"/>
    <property type="match status" value="1"/>
</dbReference>
<organism evidence="3 4">
    <name type="scientific">Ostreobium quekettii</name>
    <dbReference type="NCBI Taxonomy" id="121088"/>
    <lineage>
        <taxon>Eukaryota</taxon>
        <taxon>Viridiplantae</taxon>
        <taxon>Chlorophyta</taxon>
        <taxon>core chlorophytes</taxon>
        <taxon>Ulvophyceae</taxon>
        <taxon>TCBD clade</taxon>
        <taxon>Bryopsidales</taxon>
        <taxon>Ostreobineae</taxon>
        <taxon>Ostreobiaceae</taxon>
        <taxon>Ostreobium</taxon>
    </lineage>
</organism>
<accession>A0A8S1J0I6</accession>
<dbReference type="Gene3D" id="3.40.50.410">
    <property type="entry name" value="von Willebrand factor, type A domain"/>
    <property type="match status" value="1"/>
</dbReference>
<dbReference type="AlphaFoldDB" id="A0A8S1J0I6"/>
<keyword evidence="4" id="KW-1185">Reference proteome</keyword>
<dbReference type="InterPro" id="IPR036465">
    <property type="entry name" value="vWFA_dom_sf"/>
</dbReference>
<dbReference type="OrthoDB" id="47330at2759"/>